<dbReference type="GO" id="GO:0046933">
    <property type="term" value="F:proton-transporting ATP synthase activity, rotational mechanism"/>
    <property type="evidence" value="ECO:0007669"/>
    <property type="project" value="InterPro"/>
</dbReference>
<dbReference type="InterPro" id="IPR020546">
    <property type="entry name" value="ATP_synth_F1_dsu/esu_N"/>
</dbReference>
<keyword evidence="7" id="KW-0139">CF(1)</keyword>
<feature type="domain" description="ATP synthase F1 complex delta/epsilon subunit N-terminal" evidence="8">
    <location>
        <begin position="1"/>
        <end position="91"/>
    </location>
</feature>
<dbReference type="EMBL" id="BMGL01000001">
    <property type="protein sequence ID" value="GGE03049.1"/>
    <property type="molecule type" value="Genomic_DNA"/>
</dbReference>
<reference evidence="9 10" key="1">
    <citation type="journal article" date="2014" name="Int. J. Syst. Evol. Microbiol.">
        <title>Complete genome sequence of Corynebacterium casei LMG S-19264T (=DSM 44701T), isolated from a smear-ripened cheese.</title>
        <authorList>
            <consortium name="US DOE Joint Genome Institute (JGI-PGF)"/>
            <person name="Walter F."/>
            <person name="Albersmeier A."/>
            <person name="Kalinowski J."/>
            <person name="Ruckert C."/>
        </authorList>
    </citation>
    <scope>NUCLEOTIDE SEQUENCE [LARGE SCALE GENOMIC DNA]</scope>
    <source>
        <strain evidence="9 10">CGMCC 1.12925</strain>
    </source>
</reference>
<evidence type="ECO:0000256" key="7">
    <source>
        <dbReference type="ARBA" id="ARBA00023196"/>
    </source>
</evidence>
<keyword evidence="10" id="KW-1185">Reference proteome</keyword>
<comment type="subcellular location">
    <subcellularLocation>
        <location evidence="2">Endomembrane system</location>
        <topology evidence="2">Peripheral membrane protein</topology>
    </subcellularLocation>
</comment>
<evidence type="ECO:0000256" key="5">
    <source>
        <dbReference type="ARBA" id="ARBA00023065"/>
    </source>
</evidence>
<evidence type="ECO:0000256" key="3">
    <source>
        <dbReference type="ARBA" id="ARBA00005712"/>
    </source>
</evidence>
<accession>A0A917E4L7</accession>
<comment type="function">
    <text evidence="1">Produces ATP from ADP in the presence of a proton gradient across the membrane.</text>
</comment>
<keyword evidence="6" id="KW-0472">Membrane</keyword>
<evidence type="ECO:0000256" key="2">
    <source>
        <dbReference type="ARBA" id="ARBA00004184"/>
    </source>
</evidence>
<evidence type="ECO:0000313" key="9">
    <source>
        <dbReference type="EMBL" id="GGE03049.1"/>
    </source>
</evidence>
<protein>
    <recommendedName>
        <fullName evidence="8">ATP synthase F1 complex delta/epsilon subunit N-terminal domain-containing protein</fullName>
    </recommendedName>
</protein>
<dbReference type="InterPro" id="IPR036771">
    <property type="entry name" value="ATPsynth_dsu/esu_N"/>
</dbReference>
<dbReference type="SUPFAM" id="SSF51344">
    <property type="entry name" value="Epsilon subunit of F1F0-ATP synthase N-terminal domain"/>
    <property type="match status" value="1"/>
</dbReference>
<dbReference type="GO" id="GO:0045259">
    <property type="term" value="C:proton-transporting ATP synthase complex"/>
    <property type="evidence" value="ECO:0007669"/>
    <property type="project" value="UniProtKB-KW"/>
</dbReference>
<dbReference type="Proteomes" id="UP000599688">
    <property type="component" value="Unassembled WGS sequence"/>
</dbReference>
<comment type="similarity">
    <text evidence="3">Belongs to the ATPase epsilon chain family.</text>
</comment>
<dbReference type="CDD" id="cd12152">
    <property type="entry name" value="F1-ATPase_delta"/>
    <property type="match status" value="1"/>
</dbReference>
<evidence type="ECO:0000256" key="4">
    <source>
        <dbReference type="ARBA" id="ARBA00022448"/>
    </source>
</evidence>
<dbReference type="Gene3D" id="2.60.15.10">
    <property type="entry name" value="F0F1 ATP synthase delta/epsilon subunit, N-terminal"/>
    <property type="match status" value="1"/>
</dbReference>
<keyword evidence="7" id="KW-0066">ATP synthesis</keyword>
<proteinExistence type="inferred from homology"/>
<dbReference type="Pfam" id="PF02823">
    <property type="entry name" value="ATP-synt_DE_N"/>
    <property type="match status" value="1"/>
</dbReference>
<dbReference type="InterPro" id="IPR001469">
    <property type="entry name" value="ATP_synth_F1_dsu/esu"/>
</dbReference>
<gene>
    <name evidence="9" type="ORF">GCM10010831_00950</name>
</gene>
<comment type="caution">
    <text evidence="9">The sequence shown here is derived from an EMBL/GenBank/DDBJ whole genome shotgun (WGS) entry which is preliminary data.</text>
</comment>
<evidence type="ECO:0000259" key="8">
    <source>
        <dbReference type="Pfam" id="PF02823"/>
    </source>
</evidence>
<keyword evidence="5" id="KW-0406">Ion transport</keyword>
<evidence type="ECO:0000313" key="10">
    <source>
        <dbReference type="Proteomes" id="UP000599688"/>
    </source>
</evidence>
<evidence type="ECO:0000256" key="6">
    <source>
        <dbReference type="ARBA" id="ARBA00023136"/>
    </source>
</evidence>
<name>A0A917E4L7_9FLAO</name>
<dbReference type="RefSeq" id="WP_188404794.1">
    <property type="nucleotide sequence ID" value="NZ_BMGL01000001.1"/>
</dbReference>
<dbReference type="AlphaFoldDB" id="A0A917E4L7"/>
<sequence>MHLEIVSPEQVLFSGEVNEVSVPGVNGEFQMLNNHAPVVSVLKKGGIKLAGNVELSDHVKDLFKDEGGKKIFPIDGGVVELNQNKVIVLVD</sequence>
<keyword evidence="4" id="KW-0813">Transport</keyword>
<evidence type="ECO:0000256" key="1">
    <source>
        <dbReference type="ARBA" id="ARBA00003543"/>
    </source>
</evidence>
<dbReference type="GO" id="GO:0012505">
    <property type="term" value="C:endomembrane system"/>
    <property type="evidence" value="ECO:0007669"/>
    <property type="project" value="UniProtKB-SubCell"/>
</dbReference>
<organism evidence="9 10">
    <name type="scientific">Psychroflexus salis</name>
    <dbReference type="NCBI Taxonomy" id="1526574"/>
    <lineage>
        <taxon>Bacteria</taxon>
        <taxon>Pseudomonadati</taxon>
        <taxon>Bacteroidota</taxon>
        <taxon>Flavobacteriia</taxon>
        <taxon>Flavobacteriales</taxon>
        <taxon>Flavobacteriaceae</taxon>
        <taxon>Psychroflexus</taxon>
    </lineage>
</organism>